<keyword evidence="1" id="KW-0812">Transmembrane</keyword>
<organism evidence="3 4">
    <name type="scientific">Mucilaginibacter pankratovii</name>
    <dbReference type="NCBI Taxonomy" id="2772110"/>
    <lineage>
        <taxon>Bacteria</taxon>
        <taxon>Pseudomonadati</taxon>
        <taxon>Bacteroidota</taxon>
        <taxon>Sphingobacteriia</taxon>
        <taxon>Sphingobacteriales</taxon>
        <taxon>Sphingobacteriaceae</taxon>
        <taxon>Mucilaginibacter</taxon>
    </lineage>
</organism>
<feature type="transmembrane region" description="Helical" evidence="1">
    <location>
        <begin position="309"/>
        <end position="331"/>
    </location>
</feature>
<feature type="transmembrane region" description="Helical" evidence="1">
    <location>
        <begin position="183"/>
        <end position="202"/>
    </location>
</feature>
<feature type="transmembrane region" description="Helical" evidence="1">
    <location>
        <begin position="208"/>
        <end position="230"/>
    </location>
</feature>
<reference evidence="3 4" key="1">
    <citation type="submission" date="2020-09" db="EMBL/GenBank/DDBJ databases">
        <title>Novel species of Mucilaginibacter isolated from a glacier on the Tibetan Plateau.</title>
        <authorList>
            <person name="Liu Q."/>
            <person name="Xin Y.-H."/>
        </authorList>
    </citation>
    <scope>NUCLEOTIDE SEQUENCE [LARGE SCALE GENOMIC DNA]</scope>
    <source>
        <strain evidence="3 4">ZT4R22</strain>
    </source>
</reference>
<protein>
    <submittedName>
        <fullName evidence="3">Acyltransferase</fullName>
    </submittedName>
</protein>
<dbReference type="RefSeq" id="WP_191191143.1">
    <property type="nucleotide sequence ID" value="NZ_JACWMY010000012.1"/>
</dbReference>
<gene>
    <name evidence="3" type="ORF">IDJ77_22035</name>
</gene>
<feature type="transmembrane region" description="Helical" evidence="1">
    <location>
        <begin position="48"/>
        <end position="65"/>
    </location>
</feature>
<dbReference type="PANTHER" id="PTHR23028:SF53">
    <property type="entry name" value="ACYL_TRANSF_3 DOMAIN-CONTAINING PROTEIN"/>
    <property type="match status" value="1"/>
</dbReference>
<evidence type="ECO:0000313" key="3">
    <source>
        <dbReference type="EMBL" id="MBD1366510.1"/>
    </source>
</evidence>
<keyword evidence="4" id="KW-1185">Reference proteome</keyword>
<name>A0ABR7WW57_9SPHI</name>
<accession>A0ABR7WW57</accession>
<feature type="transmembrane region" description="Helical" evidence="1">
    <location>
        <begin position="242"/>
        <end position="273"/>
    </location>
</feature>
<dbReference type="Pfam" id="PF01757">
    <property type="entry name" value="Acyl_transf_3"/>
    <property type="match status" value="1"/>
</dbReference>
<keyword evidence="3" id="KW-0808">Transferase</keyword>
<evidence type="ECO:0000313" key="4">
    <source>
        <dbReference type="Proteomes" id="UP000606600"/>
    </source>
</evidence>
<comment type="caution">
    <text evidence="3">The sequence shown here is derived from an EMBL/GenBank/DDBJ whole genome shotgun (WGS) entry which is preliminary data.</text>
</comment>
<evidence type="ECO:0000259" key="2">
    <source>
        <dbReference type="Pfam" id="PF01757"/>
    </source>
</evidence>
<dbReference type="InterPro" id="IPR002656">
    <property type="entry name" value="Acyl_transf_3_dom"/>
</dbReference>
<proteinExistence type="predicted"/>
<keyword evidence="1" id="KW-1133">Transmembrane helix</keyword>
<sequence length="344" mass="39016">MPHNKNAFDLLRLILAVLVLVSHAFYFTDHNSEPLAVLSKGQVNMGDVGVMGFFCLSGYLITASFDRAPNILLFLRNRFLRIFPGYWVSLIVTAFVIAPLLFYVNNRSLTGFPFFGTNSSLSYIYSNIYLNIKQYSIGNILNYSAYKQSINGSLWSLFPEITCYIFTIVLGFFGLIKTNRQTFLLFFIFAYTVYVVNIYTYNQVGPTFFILSNARALYTCYLCGTCLYIFKDDIIIDIKGQLFIALIAIAVLRFGGFLIIAPIVFAVLCIRGFSGFQLNFKYDLSFGLYIYAFPVEHVVFNLAGARLPFVVNIFLAGLITTGLAFLSFVFVERVFLRLKSKKTV</sequence>
<feature type="domain" description="Acyltransferase 3" evidence="2">
    <location>
        <begin position="7"/>
        <end position="326"/>
    </location>
</feature>
<dbReference type="InterPro" id="IPR050879">
    <property type="entry name" value="Acyltransferase_3"/>
</dbReference>
<keyword evidence="1" id="KW-0472">Membrane</keyword>
<evidence type="ECO:0000256" key="1">
    <source>
        <dbReference type="SAM" id="Phobius"/>
    </source>
</evidence>
<feature type="transmembrane region" description="Helical" evidence="1">
    <location>
        <begin position="154"/>
        <end position="176"/>
    </location>
</feature>
<dbReference type="GO" id="GO:0016746">
    <property type="term" value="F:acyltransferase activity"/>
    <property type="evidence" value="ECO:0007669"/>
    <property type="project" value="UniProtKB-KW"/>
</dbReference>
<feature type="transmembrane region" description="Helical" evidence="1">
    <location>
        <begin position="86"/>
        <end position="104"/>
    </location>
</feature>
<dbReference type="EMBL" id="JACWMY010000012">
    <property type="protein sequence ID" value="MBD1366510.1"/>
    <property type="molecule type" value="Genomic_DNA"/>
</dbReference>
<dbReference type="PANTHER" id="PTHR23028">
    <property type="entry name" value="ACETYLTRANSFERASE"/>
    <property type="match status" value="1"/>
</dbReference>
<keyword evidence="3" id="KW-0012">Acyltransferase</keyword>
<dbReference type="Proteomes" id="UP000606600">
    <property type="component" value="Unassembled WGS sequence"/>
</dbReference>